<sequence length="135" mass="14232">MWGDLCPSRECVACVGYVVGTARVWCCPCAWCVWPVRCAVRCEVCCVRVSCVCRVWGVSCARCVVCLSRVLGFALGTWRVVCGVCASCCVCGVPALCGACFACGLCGECHVFEWCVAPACSVVCVMSGVFVVSVG</sequence>
<gene>
    <name evidence="1" type="ORF">TCNE_LOCUS10264</name>
</gene>
<evidence type="ECO:0000313" key="1">
    <source>
        <dbReference type="EMBL" id="VDM41585.1"/>
    </source>
</evidence>
<protein>
    <submittedName>
        <fullName evidence="3">Keratin-associated protein 5-4-like</fullName>
    </submittedName>
</protein>
<evidence type="ECO:0000313" key="2">
    <source>
        <dbReference type="Proteomes" id="UP000050794"/>
    </source>
</evidence>
<dbReference type="AlphaFoldDB" id="A0A183UP44"/>
<reference evidence="1 2" key="2">
    <citation type="submission" date="2018-11" db="EMBL/GenBank/DDBJ databases">
        <authorList>
            <consortium name="Pathogen Informatics"/>
        </authorList>
    </citation>
    <scope>NUCLEOTIDE SEQUENCE [LARGE SCALE GENOMIC DNA]</scope>
</reference>
<proteinExistence type="predicted"/>
<keyword evidence="2" id="KW-1185">Reference proteome</keyword>
<dbReference type="EMBL" id="UYWY01020441">
    <property type="protein sequence ID" value="VDM41585.1"/>
    <property type="molecule type" value="Genomic_DNA"/>
</dbReference>
<evidence type="ECO:0000313" key="3">
    <source>
        <dbReference type="WBParaSite" id="TCNE_0001026401-mRNA-1"/>
    </source>
</evidence>
<dbReference type="Proteomes" id="UP000050794">
    <property type="component" value="Unassembled WGS sequence"/>
</dbReference>
<name>A0A183UP44_TOXCA</name>
<accession>A0A183UP44</accession>
<dbReference type="WBParaSite" id="TCNE_0001026401-mRNA-1">
    <property type="protein sequence ID" value="TCNE_0001026401-mRNA-1"/>
    <property type="gene ID" value="TCNE_0001026401"/>
</dbReference>
<organism evidence="2 3">
    <name type="scientific">Toxocara canis</name>
    <name type="common">Canine roundworm</name>
    <dbReference type="NCBI Taxonomy" id="6265"/>
    <lineage>
        <taxon>Eukaryota</taxon>
        <taxon>Metazoa</taxon>
        <taxon>Ecdysozoa</taxon>
        <taxon>Nematoda</taxon>
        <taxon>Chromadorea</taxon>
        <taxon>Rhabditida</taxon>
        <taxon>Spirurina</taxon>
        <taxon>Ascaridomorpha</taxon>
        <taxon>Ascaridoidea</taxon>
        <taxon>Toxocaridae</taxon>
        <taxon>Toxocara</taxon>
    </lineage>
</organism>
<reference evidence="3" key="1">
    <citation type="submission" date="2016-06" db="UniProtKB">
        <authorList>
            <consortium name="WormBaseParasite"/>
        </authorList>
    </citation>
    <scope>IDENTIFICATION</scope>
</reference>